<organism evidence="2 3">
    <name type="scientific">Candidatus Marithioploca araucensis</name>
    <dbReference type="NCBI Taxonomy" id="70273"/>
    <lineage>
        <taxon>Bacteria</taxon>
        <taxon>Pseudomonadati</taxon>
        <taxon>Pseudomonadota</taxon>
        <taxon>Gammaproteobacteria</taxon>
        <taxon>Thiotrichales</taxon>
        <taxon>Thiotrichaceae</taxon>
        <taxon>Candidatus Marithioploca</taxon>
    </lineage>
</organism>
<gene>
    <name evidence="2" type="ORF">QUF54_05490</name>
</gene>
<sequence length="98" mass="11314">MNIDELKKLLQSPENEHIKYKEAKTLYDVKKLMKYCVAFANEGGGQLVFGVNEQRKMIGTQVFKDTGAIKSKILEKLRIQVDIVELQEDNKRVFVLNI</sequence>
<comment type="caution">
    <text evidence="2">The sequence shown here is derived from an EMBL/GenBank/DDBJ whole genome shotgun (WGS) entry which is preliminary data.</text>
</comment>
<evidence type="ECO:0000259" key="1">
    <source>
        <dbReference type="Pfam" id="PF04326"/>
    </source>
</evidence>
<name>A0ABT7VT93_9GAMM</name>
<reference evidence="2" key="1">
    <citation type="submission" date="2023-06" db="EMBL/GenBank/DDBJ databases">
        <title>Uncultivated large filamentous bacteria from sulfidic sediments reveal new species and different genomic features in energy metabolism and defense.</title>
        <authorList>
            <person name="Fonseca A."/>
        </authorList>
    </citation>
    <scope>NUCLEOTIDE SEQUENCE</scope>
    <source>
        <strain evidence="2">HSG4</strain>
    </source>
</reference>
<dbReference type="Pfam" id="PF04326">
    <property type="entry name" value="SLFN_AlbA_2"/>
    <property type="match status" value="1"/>
</dbReference>
<feature type="non-terminal residue" evidence="2">
    <location>
        <position position="98"/>
    </location>
</feature>
<proteinExistence type="predicted"/>
<keyword evidence="3" id="KW-1185">Reference proteome</keyword>
<evidence type="ECO:0000313" key="2">
    <source>
        <dbReference type="EMBL" id="MDM8562790.1"/>
    </source>
</evidence>
<protein>
    <submittedName>
        <fullName evidence="2">ATP-binding protein</fullName>
    </submittedName>
</protein>
<evidence type="ECO:0000313" key="3">
    <source>
        <dbReference type="Proteomes" id="UP001171945"/>
    </source>
</evidence>
<keyword evidence="2" id="KW-0547">Nucleotide-binding</keyword>
<accession>A0ABT7VT93</accession>
<dbReference type="Gene3D" id="3.30.950.30">
    <property type="entry name" value="Schlafen, AAA domain"/>
    <property type="match status" value="1"/>
</dbReference>
<dbReference type="Proteomes" id="UP001171945">
    <property type="component" value="Unassembled WGS sequence"/>
</dbReference>
<dbReference type="PANTHER" id="PTHR30595:SF6">
    <property type="entry name" value="SCHLAFEN ALBA-2 DOMAIN-CONTAINING PROTEIN"/>
    <property type="match status" value="1"/>
</dbReference>
<feature type="domain" description="Schlafen AlbA-2" evidence="1">
    <location>
        <begin position="14"/>
        <end position="98"/>
    </location>
</feature>
<dbReference type="InterPro" id="IPR038461">
    <property type="entry name" value="Schlafen_AlbA_2_dom_sf"/>
</dbReference>
<keyword evidence="2" id="KW-0067">ATP-binding</keyword>
<dbReference type="InterPro" id="IPR007421">
    <property type="entry name" value="Schlafen_AlbA_2_dom"/>
</dbReference>
<dbReference type="EMBL" id="JAUCGM010000290">
    <property type="protein sequence ID" value="MDM8562790.1"/>
    <property type="molecule type" value="Genomic_DNA"/>
</dbReference>
<dbReference type="PANTHER" id="PTHR30595">
    <property type="entry name" value="GLPR-RELATED TRANSCRIPTIONAL REPRESSOR"/>
    <property type="match status" value="1"/>
</dbReference>
<dbReference type="GO" id="GO:0005524">
    <property type="term" value="F:ATP binding"/>
    <property type="evidence" value="ECO:0007669"/>
    <property type="project" value="UniProtKB-KW"/>
</dbReference>